<dbReference type="InterPro" id="IPR033276">
    <property type="entry name" value="BB"/>
</dbReference>
<evidence type="ECO:0000313" key="3">
    <source>
        <dbReference type="Proteomes" id="UP001472677"/>
    </source>
</evidence>
<dbReference type="PANTHER" id="PTHR46400:SF5">
    <property type="entry name" value="RING-TYPE DOMAIN-CONTAINING PROTEIN"/>
    <property type="match status" value="1"/>
</dbReference>
<dbReference type="Proteomes" id="UP001472677">
    <property type="component" value="Unassembled WGS sequence"/>
</dbReference>
<evidence type="ECO:0000256" key="1">
    <source>
        <dbReference type="SAM" id="MobiDB-lite"/>
    </source>
</evidence>
<proteinExistence type="predicted"/>
<evidence type="ECO:0000313" key="2">
    <source>
        <dbReference type="EMBL" id="KAK8601917.1"/>
    </source>
</evidence>
<feature type="region of interest" description="Disordered" evidence="1">
    <location>
        <begin position="115"/>
        <end position="143"/>
    </location>
</feature>
<accession>A0ABR2GG76</accession>
<reference evidence="2 3" key="1">
    <citation type="journal article" date="2024" name="G3 (Bethesda)">
        <title>Genome assembly of Hibiscus sabdariffa L. provides insights into metabolisms of medicinal natural products.</title>
        <authorList>
            <person name="Kim T."/>
        </authorList>
    </citation>
    <scope>NUCLEOTIDE SEQUENCE [LARGE SCALE GENOMIC DNA]</scope>
    <source>
        <strain evidence="2">TK-2024</strain>
        <tissue evidence="2">Old leaves</tissue>
    </source>
</reference>
<protein>
    <submittedName>
        <fullName evidence="2">Uncharacterized protein</fullName>
    </submittedName>
</protein>
<keyword evidence="3" id="KW-1185">Reference proteome</keyword>
<gene>
    <name evidence="2" type="ORF">V6N12_051740</name>
</gene>
<sequence length="174" mass="19366">MSWNPHMEVQNINSSYPYNSTGSFIEYFEGLTYQHADYIFDGPSHVQESVFPSTTTSFYKFGLYDSGNISYCDHGHSYEVNNQELCADEYRRAAESSSSMISEQTEAVNIEWEGNANTTSRENPVDCAHSTGKPSPVPGPPATQLVNLSIPKQIHSLHSQGTTTLQHLSTADIY</sequence>
<dbReference type="EMBL" id="JBBPBM010000001">
    <property type="protein sequence ID" value="KAK8601917.1"/>
    <property type="molecule type" value="Genomic_DNA"/>
</dbReference>
<organism evidence="2 3">
    <name type="scientific">Hibiscus sabdariffa</name>
    <name type="common">roselle</name>
    <dbReference type="NCBI Taxonomy" id="183260"/>
    <lineage>
        <taxon>Eukaryota</taxon>
        <taxon>Viridiplantae</taxon>
        <taxon>Streptophyta</taxon>
        <taxon>Embryophyta</taxon>
        <taxon>Tracheophyta</taxon>
        <taxon>Spermatophyta</taxon>
        <taxon>Magnoliopsida</taxon>
        <taxon>eudicotyledons</taxon>
        <taxon>Gunneridae</taxon>
        <taxon>Pentapetalae</taxon>
        <taxon>rosids</taxon>
        <taxon>malvids</taxon>
        <taxon>Malvales</taxon>
        <taxon>Malvaceae</taxon>
        <taxon>Malvoideae</taxon>
        <taxon>Hibiscus</taxon>
    </lineage>
</organism>
<comment type="caution">
    <text evidence="2">The sequence shown here is derived from an EMBL/GenBank/DDBJ whole genome shotgun (WGS) entry which is preliminary data.</text>
</comment>
<name>A0ABR2GG76_9ROSI</name>
<dbReference type="PANTHER" id="PTHR46400">
    <property type="entry name" value="RING/U-BOX SUPERFAMILY PROTEIN"/>
    <property type="match status" value="1"/>
</dbReference>